<dbReference type="SUPFAM" id="SSF46689">
    <property type="entry name" value="Homeodomain-like"/>
    <property type="match status" value="1"/>
</dbReference>
<evidence type="ECO:0000256" key="1">
    <source>
        <dbReference type="ARBA" id="ARBA00001286"/>
    </source>
</evidence>
<dbReference type="InterPro" id="IPR009057">
    <property type="entry name" value="Homeodomain-like_sf"/>
</dbReference>
<dbReference type="EMBL" id="WTVP01000013">
    <property type="protein sequence ID" value="NMG15279.1"/>
    <property type="molecule type" value="Genomic_DNA"/>
</dbReference>
<evidence type="ECO:0000256" key="4">
    <source>
        <dbReference type="ARBA" id="ARBA00022679"/>
    </source>
</evidence>
<dbReference type="InterPro" id="IPR014048">
    <property type="entry name" value="MethylDNA_cys_MeTrfase_DNA-bd"/>
</dbReference>
<keyword evidence="13" id="KW-1185">Reference proteome</keyword>
<dbReference type="InterPro" id="IPR004026">
    <property type="entry name" value="Ada_DNA_repair_Zn-bd"/>
</dbReference>
<sequence length="357" mass="38616">MTAKRETLAAATSADPRWAAVVKRDREADGQFFYSVRTTGVYCRPSCGARLPKAENVTFHATPAEAEESGFRPCKRCRPDQPPLAEQHAARVAELCRLIENAEQVPSLGEMATHAGLSVSYLHRVFKAVTGLTPKAYAAAHRARRVRAVLARSGTVTEAIYDAGYNSSGRFYEDSARVLGMTPTRYRAGGADTQIRFAIGECSLGAILVAASVQGVCAVLIGDDPDRLARDLQDRFPRAVLIGADADFERTVATVVGYVEAPGLGLDLPLDIRGTAFQQRVWQALREIPAGQTASYAEIARRIGAPKAVRAVAGACAANPLAVAIPCHRVVRNDGRLSGYRWGVERKRALLDREAER</sequence>
<gene>
    <name evidence="12" type="primary">ada</name>
    <name evidence="12" type="ORF">GPA24_06920</name>
</gene>
<dbReference type="Gene3D" id="3.30.160.70">
    <property type="entry name" value="Methylated DNA-protein cysteine methyltransferase domain"/>
    <property type="match status" value="1"/>
</dbReference>
<evidence type="ECO:0000256" key="2">
    <source>
        <dbReference type="ARBA" id="ARBA00001947"/>
    </source>
</evidence>
<dbReference type="Pfam" id="PF02805">
    <property type="entry name" value="Ada_Zn_binding"/>
    <property type="match status" value="1"/>
</dbReference>
<organism evidence="12 13">
    <name type="scientific">Aromatoleum bremense</name>
    <dbReference type="NCBI Taxonomy" id="76115"/>
    <lineage>
        <taxon>Bacteria</taxon>
        <taxon>Pseudomonadati</taxon>
        <taxon>Pseudomonadota</taxon>
        <taxon>Betaproteobacteria</taxon>
        <taxon>Rhodocyclales</taxon>
        <taxon>Rhodocyclaceae</taxon>
        <taxon>Aromatoleum</taxon>
    </lineage>
</organism>
<keyword evidence="5" id="KW-0227">DNA damage</keyword>
<evidence type="ECO:0000256" key="7">
    <source>
        <dbReference type="ARBA" id="ARBA00023159"/>
    </source>
</evidence>
<dbReference type="InterPro" id="IPR018060">
    <property type="entry name" value="HTH_AraC"/>
</dbReference>
<dbReference type="GO" id="GO:0032259">
    <property type="term" value="P:methylation"/>
    <property type="evidence" value="ECO:0007669"/>
    <property type="project" value="UniProtKB-KW"/>
</dbReference>
<evidence type="ECO:0000256" key="6">
    <source>
        <dbReference type="ARBA" id="ARBA00023015"/>
    </source>
</evidence>
<keyword evidence="6" id="KW-0805">Transcription regulation</keyword>
<dbReference type="Gene3D" id="3.40.10.10">
    <property type="entry name" value="DNA Methylphosphotriester Repair Domain"/>
    <property type="match status" value="1"/>
</dbReference>
<dbReference type="Pfam" id="PF12833">
    <property type="entry name" value="HTH_18"/>
    <property type="match status" value="1"/>
</dbReference>
<evidence type="ECO:0000256" key="8">
    <source>
        <dbReference type="ARBA" id="ARBA00023163"/>
    </source>
</evidence>
<dbReference type="NCBIfam" id="TIGR00589">
    <property type="entry name" value="ogt"/>
    <property type="match status" value="1"/>
</dbReference>
<dbReference type="PROSITE" id="PS01124">
    <property type="entry name" value="HTH_ARAC_FAMILY_2"/>
    <property type="match status" value="1"/>
</dbReference>
<dbReference type="GO" id="GO:0003677">
    <property type="term" value="F:DNA binding"/>
    <property type="evidence" value="ECO:0007669"/>
    <property type="project" value="UniProtKB-KW"/>
</dbReference>
<dbReference type="InterPro" id="IPR035451">
    <property type="entry name" value="Ada-like_dom_sf"/>
</dbReference>
<dbReference type="Proteomes" id="UP000633943">
    <property type="component" value="Unassembled WGS sequence"/>
</dbReference>
<dbReference type="NCBIfam" id="NF011964">
    <property type="entry name" value="PRK15435.1"/>
    <property type="match status" value="1"/>
</dbReference>
<comment type="caution">
    <text evidence="12">The sequence shown here is derived from an EMBL/GenBank/DDBJ whole genome shotgun (WGS) entry which is preliminary data.</text>
</comment>
<name>A0ABX1NTE3_9RHOO</name>
<feature type="domain" description="HTH araC/xylS-type" evidence="11">
    <location>
        <begin position="98"/>
        <end position="189"/>
    </location>
</feature>
<protein>
    <submittedName>
        <fullName evidence="12">Bifunctional DNA-binding transcriptional regulator/O6-methylguanine-DNA methyltransferase Ada</fullName>
    </submittedName>
</protein>
<keyword evidence="12" id="KW-0238">DNA-binding</keyword>
<dbReference type="CDD" id="cd06445">
    <property type="entry name" value="ATase"/>
    <property type="match status" value="1"/>
</dbReference>
<keyword evidence="9" id="KW-0234">DNA repair</keyword>
<dbReference type="InterPro" id="IPR036388">
    <property type="entry name" value="WH-like_DNA-bd_sf"/>
</dbReference>
<keyword evidence="7" id="KW-0010">Activator</keyword>
<evidence type="ECO:0000313" key="12">
    <source>
        <dbReference type="EMBL" id="NMG15279.1"/>
    </source>
</evidence>
<accession>A0ABX1NTE3</accession>
<evidence type="ECO:0000256" key="5">
    <source>
        <dbReference type="ARBA" id="ARBA00022763"/>
    </source>
</evidence>
<evidence type="ECO:0000313" key="13">
    <source>
        <dbReference type="Proteomes" id="UP000633943"/>
    </source>
</evidence>
<dbReference type="PANTHER" id="PTHR10815:SF14">
    <property type="entry name" value="BIFUNCTIONAL TRANSCRIPTIONAL ACTIVATOR_DNA REPAIR ENZYME ADA"/>
    <property type="match status" value="1"/>
</dbReference>
<keyword evidence="3 12" id="KW-0489">Methyltransferase</keyword>
<dbReference type="Pfam" id="PF01035">
    <property type="entry name" value="DNA_binding_1"/>
    <property type="match status" value="1"/>
</dbReference>
<evidence type="ECO:0000256" key="9">
    <source>
        <dbReference type="ARBA" id="ARBA00023204"/>
    </source>
</evidence>
<dbReference type="PIRSF" id="PIRSF000409">
    <property type="entry name" value="Ada"/>
    <property type="match status" value="1"/>
</dbReference>
<dbReference type="InterPro" id="IPR036217">
    <property type="entry name" value="MethylDNA_cys_MeTrfase_DNAb"/>
</dbReference>
<dbReference type="SUPFAM" id="SSF57884">
    <property type="entry name" value="Ada DNA repair protein, N-terminal domain (N-Ada 10)"/>
    <property type="match status" value="1"/>
</dbReference>
<comment type="catalytic activity">
    <reaction evidence="1">
        <text>a 4-O-methyl-thymidine in DNA + L-cysteinyl-[protein] = a thymidine in DNA + S-methyl-L-cysteinyl-[protein]</text>
        <dbReference type="Rhea" id="RHEA:53428"/>
        <dbReference type="Rhea" id="RHEA-COMP:10131"/>
        <dbReference type="Rhea" id="RHEA-COMP:10132"/>
        <dbReference type="Rhea" id="RHEA-COMP:13555"/>
        <dbReference type="Rhea" id="RHEA-COMP:13556"/>
        <dbReference type="ChEBI" id="CHEBI:29950"/>
        <dbReference type="ChEBI" id="CHEBI:82612"/>
        <dbReference type="ChEBI" id="CHEBI:137386"/>
        <dbReference type="ChEBI" id="CHEBI:137387"/>
        <dbReference type="EC" id="2.1.1.63"/>
    </reaction>
</comment>
<dbReference type="SMART" id="SM00342">
    <property type="entry name" value="HTH_ARAC"/>
    <property type="match status" value="1"/>
</dbReference>
<dbReference type="InterPro" id="IPR001497">
    <property type="entry name" value="MethylDNA_cys_MeTrfase_AS"/>
</dbReference>
<comment type="catalytic activity">
    <reaction evidence="10">
        <text>a 6-O-methyl-2'-deoxyguanosine in DNA + L-cysteinyl-[protein] = S-methyl-L-cysteinyl-[protein] + a 2'-deoxyguanosine in DNA</text>
        <dbReference type="Rhea" id="RHEA:24000"/>
        <dbReference type="Rhea" id="RHEA-COMP:10131"/>
        <dbReference type="Rhea" id="RHEA-COMP:10132"/>
        <dbReference type="Rhea" id="RHEA-COMP:11367"/>
        <dbReference type="Rhea" id="RHEA-COMP:11368"/>
        <dbReference type="ChEBI" id="CHEBI:29950"/>
        <dbReference type="ChEBI" id="CHEBI:82612"/>
        <dbReference type="ChEBI" id="CHEBI:85445"/>
        <dbReference type="ChEBI" id="CHEBI:85448"/>
        <dbReference type="EC" id="2.1.1.63"/>
    </reaction>
</comment>
<dbReference type="RefSeq" id="WP_169201969.1">
    <property type="nucleotide sequence ID" value="NZ_CP059467.1"/>
</dbReference>
<keyword evidence="8" id="KW-0804">Transcription</keyword>
<dbReference type="SUPFAM" id="SSF46767">
    <property type="entry name" value="Methylated DNA-protein cysteine methyltransferase, C-terminal domain"/>
    <property type="match status" value="1"/>
</dbReference>
<dbReference type="InterPro" id="IPR016221">
    <property type="entry name" value="Bifunct_regulatory_prot_Ada"/>
</dbReference>
<comment type="cofactor">
    <cofactor evidence="2">
        <name>Zn(2+)</name>
        <dbReference type="ChEBI" id="CHEBI:29105"/>
    </cofactor>
</comment>
<proteinExistence type="predicted"/>
<keyword evidence="4" id="KW-0808">Transferase</keyword>
<evidence type="ECO:0000259" key="11">
    <source>
        <dbReference type="PROSITE" id="PS01124"/>
    </source>
</evidence>
<dbReference type="PANTHER" id="PTHR10815">
    <property type="entry name" value="METHYLATED-DNA--PROTEIN-CYSTEINE METHYLTRANSFERASE"/>
    <property type="match status" value="1"/>
</dbReference>
<dbReference type="PROSITE" id="PS00374">
    <property type="entry name" value="MGMT"/>
    <property type="match status" value="1"/>
</dbReference>
<evidence type="ECO:0000256" key="10">
    <source>
        <dbReference type="ARBA" id="ARBA00049348"/>
    </source>
</evidence>
<evidence type="ECO:0000256" key="3">
    <source>
        <dbReference type="ARBA" id="ARBA00022603"/>
    </source>
</evidence>
<dbReference type="Gene3D" id="1.10.10.10">
    <property type="entry name" value="Winged helix-like DNA-binding domain superfamily/Winged helix DNA-binding domain"/>
    <property type="match status" value="1"/>
</dbReference>
<dbReference type="GO" id="GO:0008168">
    <property type="term" value="F:methyltransferase activity"/>
    <property type="evidence" value="ECO:0007669"/>
    <property type="project" value="UniProtKB-KW"/>
</dbReference>
<dbReference type="Gene3D" id="1.10.10.60">
    <property type="entry name" value="Homeodomain-like"/>
    <property type="match status" value="1"/>
</dbReference>
<dbReference type="SUPFAM" id="SSF53155">
    <property type="entry name" value="Methylated DNA-protein cysteine methyltransferase domain"/>
    <property type="match status" value="1"/>
</dbReference>
<dbReference type="InterPro" id="IPR036631">
    <property type="entry name" value="MGMT_N_sf"/>
</dbReference>
<reference evidence="12 13" key="1">
    <citation type="submission" date="2019-12" db="EMBL/GenBank/DDBJ databases">
        <title>Comparative genomics gives insights into the taxonomy of the Azoarcus-Aromatoleum group and reveals separate origins of nif in the plant-associated Azoarcus and non-plant-associated Aromatoleum sub-groups.</title>
        <authorList>
            <person name="Lafos M."/>
            <person name="Maluk M."/>
            <person name="Batista M."/>
            <person name="Junghare M."/>
            <person name="Carmona M."/>
            <person name="Faoro H."/>
            <person name="Cruz L.M."/>
            <person name="Battistoni F."/>
            <person name="De Souza E."/>
            <person name="Pedrosa F."/>
            <person name="Chen W.-M."/>
            <person name="Poole P.S."/>
            <person name="Dixon R.A."/>
            <person name="James E.K."/>
        </authorList>
    </citation>
    <scope>NUCLEOTIDE SEQUENCE [LARGE SCALE GENOMIC DNA]</scope>
    <source>
        <strain evidence="12 13">PbN1</strain>
    </source>
</reference>